<dbReference type="Proteomes" id="UP001549167">
    <property type="component" value="Unassembled WGS sequence"/>
</dbReference>
<dbReference type="Pfam" id="PF08970">
    <property type="entry name" value="Sda"/>
    <property type="match status" value="1"/>
</dbReference>
<name>A0ABV2KUC1_9BACI</name>
<organism evidence="1 2">
    <name type="scientific">Alkalibacillus flavidus</name>
    <dbReference type="NCBI Taxonomy" id="546021"/>
    <lineage>
        <taxon>Bacteria</taxon>
        <taxon>Bacillati</taxon>
        <taxon>Bacillota</taxon>
        <taxon>Bacilli</taxon>
        <taxon>Bacillales</taxon>
        <taxon>Bacillaceae</taxon>
        <taxon>Alkalibacillus</taxon>
    </lineage>
</organism>
<proteinExistence type="predicted"/>
<gene>
    <name evidence="1" type="ORF">ABID56_001258</name>
</gene>
<keyword evidence="2" id="KW-1185">Reference proteome</keyword>
<evidence type="ECO:0008006" key="3">
    <source>
        <dbReference type="Google" id="ProtNLM"/>
    </source>
</evidence>
<comment type="caution">
    <text evidence="1">The sequence shown here is derived from an EMBL/GenBank/DDBJ whole genome shotgun (WGS) entry which is preliminary data.</text>
</comment>
<dbReference type="InterPro" id="IPR015064">
    <property type="entry name" value="Sda"/>
</dbReference>
<dbReference type="RefSeq" id="WP_354219760.1">
    <property type="nucleotide sequence ID" value="NZ_JBEPMX010000005.1"/>
</dbReference>
<evidence type="ECO:0000313" key="1">
    <source>
        <dbReference type="EMBL" id="MET3683167.1"/>
    </source>
</evidence>
<dbReference type="SUPFAM" id="SSF100985">
    <property type="entry name" value="Sporulation inhibitor Sda"/>
    <property type="match status" value="1"/>
</dbReference>
<evidence type="ECO:0000313" key="2">
    <source>
        <dbReference type="Proteomes" id="UP001549167"/>
    </source>
</evidence>
<accession>A0ABV2KUC1</accession>
<reference evidence="1 2" key="1">
    <citation type="submission" date="2024-06" db="EMBL/GenBank/DDBJ databases">
        <title>Genomic Encyclopedia of Type Strains, Phase IV (KMG-IV): sequencing the most valuable type-strain genomes for metagenomic binning, comparative biology and taxonomic classification.</title>
        <authorList>
            <person name="Goeker M."/>
        </authorList>
    </citation>
    <scope>NUCLEOTIDE SEQUENCE [LARGE SCALE GENOMIC DNA]</scope>
    <source>
        <strain evidence="1 2">DSM 23520</strain>
    </source>
</reference>
<dbReference type="Gene3D" id="1.10.287.1100">
    <property type="entry name" value="Sporulation inhibitor A"/>
    <property type="match status" value="1"/>
</dbReference>
<dbReference type="InterPro" id="IPR036916">
    <property type="entry name" value="Sda_sf"/>
</dbReference>
<sequence>MYELNDTTLIEAYREAIRLKLDNDFIQLIERELTLRGYKPHDLKS</sequence>
<dbReference type="EMBL" id="JBEPMX010000005">
    <property type="protein sequence ID" value="MET3683167.1"/>
    <property type="molecule type" value="Genomic_DNA"/>
</dbReference>
<protein>
    <recommendedName>
        <fullName evidence="3">Sporulation histidine kinase inhibitor Sda</fullName>
    </recommendedName>
</protein>